<keyword evidence="2" id="KW-0813">Transport</keyword>
<evidence type="ECO:0000256" key="8">
    <source>
        <dbReference type="SAM" id="MobiDB-lite"/>
    </source>
</evidence>
<gene>
    <name evidence="11" type="ORF">B7G68_15750</name>
</gene>
<keyword evidence="5" id="KW-0029">Amino-acid transport</keyword>
<feature type="transmembrane region" description="Helical" evidence="9">
    <location>
        <begin position="177"/>
        <end position="197"/>
    </location>
</feature>
<feature type="transmembrane region" description="Helical" evidence="9">
    <location>
        <begin position="423"/>
        <end position="441"/>
    </location>
</feature>
<dbReference type="Pfam" id="PF00324">
    <property type="entry name" value="AA_permease"/>
    <property type="match status" value="1"/>
</dbReference>
<evidence type="ECO:0000256" key="5">
    <source>
        <dbReference type="ARBA" id="ARBA00022970"/>
    </source>
</evidence>
<evidence type="ECO:0000259" key="10">
    <source>
        <dbReference type="Pfam" id="PF00324"/>
    </source>
</evidence>
<dbReference type="PANTHER" id="PTHR43495">
    <property type="entry name" value="GABA PERMEASE"/>
    <property type="match status" value="1"/>
</dbReference>
<dbReference type="EMBL" id="CP027850">
    <property type="protein sequence ID" value="AVQ03174.1"/>
    <property type="molecule type" value="Genomic_DNA"/>
</dbReference>
<comment type="subcellular location">
    <subcellularLocation>
        <location evidence="1">Cell membrane</location>
        <topology evidence="1">Multi-pass membrane protein</topology>
    </subcellularLocation>
</comment>
<reference evidence="11 12" key="1">
    <citation type="journal article" date="2015" name="Biotechnol. Bioeng.">
        <title>Genome sequence and phenotypic characterization of Caulobacter segnis.</title>
        <authorList>
            <person name="Patel S."/>
            <person name="Fletcher B."/>
            <person name="Scott D.C."/>
            <person name="Ely B."/>
        </authorList>
    </citation>
    <scope>NUCLEOTIDE SEQUENCE [LARGE SCALE GENOMIC DNA]</scope>
    <source>
        <strain evidence="11 12">TK0059</strain>
    </source>
</reference>
<feature type="transmembrane region" description="Helical" evidence="9">
    <location>
        <begin position="217"/>
        <end position="238"/>
    </location>
</feature>
<keyword evidence="4 9" id="KW-0812">Transmembrane</keyword>
<evidence type="ECO:0000256" key="6">
    <source>
        <dbReference type="ARBA" id="ARBA00022989"/>
    </source>
</evidence>
<feature type="transmembrane region" description="Helical" evidence="9">
    <location>
        <begin position="259"/>
        <end position="278"/>
    </location>
</feature>
<evidence type="ECO:0000313" key="12">
    <source>
        <dbReference type="Proteomes" id="UP000240527"/>
    </source>
</evidence>
<protein>
    <submittedName>
        <fullName evidence="11">Amino acid permease</fullName>
    </submittedName>
</protein>
<feature type="transmembrane region" description="Helical" evidence="9">
    <location>
        <begin position="298"/>
        <end position="318"/>
    </location>
</feature>
<dbReference type="RefSeq" id="WP_013080164.1">
    <property type="nucleotide sequence ID" value="NZ_CP027850.1"/>
</dbReference>
<feature type="domain" description="Amino acid permease/ SLC12A" evidence="10">
    <location>
        <begin position="35"/>
        <end position="446"/>
    </location>
</feature>
<feature type="transmembrane region" description="Helical" evidence="9">
    <location>
        <begin position="354"/>
        <end position="372"/>
    </location>
</feature>
<sequence>MTRQRPAFNASLRKDLPSDPSSPGEDLHRGLARRHMSLLALGSCIGVGLFLGSAKAIQLAGPAILIAYALGGLAMLVIMRALGEMTLAHPVAGSFTSHAATYLGPFAGYLTGWQYWFMWVVTCVAEITAVAVYMQVWFPDTPGWMWSLAALAGMGLINFAAVRLFGEFEYWFALIKVVMIIALIGAGGAMICLGLGNGGAPIGLSNLWSHGGFMPNGFGGVLLSLQMVMFAYLGIEMIGLTAGEAQDPRETLPRAFKSVFWRIALFYIGALFVILSLYPWNEVGVNGSPFVRTFERLGVHTAAGIINFVVITAALSSCNGGIFSTGRMLYGLAKEGQAPRFFAKTSATGVPRRAIVVSLSALLLGVILNYLAPEQMFSWATAVATFSAVWTWGVILITHLRYRAGRTAAERASLTFPLRFSPWSNYLALAFLAVVLGVMAVHADTRVALVVGPAFVVLLSILYRARGKRAG</sequence>
<evidence type="ECO:0000256" key="2">
    <source>
        <dbReference type="ARBA" id="ARBA00022448"/>
    </source>
</evidence>
<feature type="region of interest" description="Disordered" evidence="8">
    <location>
        <begin position="1"/>
        <end position="27"/>
    </location>
</feature>
<dbReference type="InterPro" id="IPR004841">
    <property type="entry name" value="AA-permease/SLC12A_dom"/>
</dbReference>
<feature type="transmembrane region" description="Helical" evidence="9">
    <location>
        <begin position="447"/>
        <end position="465"/>
    </location>
</feature>
<feature type="transmembrane region" description="Helical" evidence="9">
    <location>
        <begin position="378"/>
        <end position="402"/>
    </location>
</feature>
<proteinExistence type="predicted"/>
<organism evidence="11 12">
    <name type="scientific">Caulobacter segnis</name>
    <dbReference type="NCBI Taxonomy" id="88688"/>
    <lineage>
        <taxon>Bacteria</taxon>
        <taxon>Pseudomonadati</taxon>
        <taxon>Pseudomonadota</taxon>
        <taxon>Alphaproteobacteria</taxon>
        <taxon>Caulobacterales</taxon>
        <taxon>Caulobacteraceae</taxon>
        <taxon>Caulobacter</taxon>
    </lineage>
</organism>
<feature type="transmembrane region" description="Helical" evidence="9">
    <location>
        <begin position="38"/>
        <end position="57"/>
    </location>
</feature>
<keyword evidence="12" id="KW-1185">Reference proteome</keyword>
<dbReference type="PIRSF" id="PIRSF006060">
    <property type="entry name" value="AA_transporter"/>
    <property type="match status" value="1"/>
</dbReference>
<feature type="transmembrane region" description="Helical" evidence="9">
    <location>
        <begin position="144"/>
        <end position="165"/>
    </location>
</feature>
<keyword evidence="6 9" id="KW-1133">Transmembrane helix</keyword>
<evidence type="ECO:0000256" key="3">
    <source>
        <dbReference type="ARBA" id="ARBA00022475"/>
    </source>
</evidence>
<accession>A0ABM6TIZ2</accession>
<evidence type="ECO:0000313" key="11">
    <source>
        <dbReference type="EMBL" id="AVQ03174.1"/>
    </source>
</evidence>
<dbReference type="PANTHER" id="PTHR43495:SF6">
    <property type="entry name" value="THREONINE_SERINE TRANSPORTER YBXG-RELATED"/>
    <property type="match status" value="1"/>
</dbReference>
<feature type="transmembrane region" description="Helical" evidence="9">
    <location>
        <begin position="116"/>
        <end position="138"/>
    </location>
</feature>
<evidence type="ECO:0000256" key="7">
    <source>
        <dbReference type="ARBA" id="ARBA00023136"/>
    </source>
</evidence>
<feature type="transmembrane region" description="Helical" evidence="9">
    <location>
        <begin position="63"/>
        <end position="82"/>
    </location>
</feature>
<keyword evidence="3" id="KW-1003">Cell membrane</keyword>
<dbReference type="Gene3D" id="1.20.1740.10">
    <property type="entry name" value="Amino acid/polyamine transporter I"/>
    <property type="match status" value="1"/>
</dbReference>
<dbReference type="PROSITE" id="PS00218">
    <property type="entry name" value="AMINO_ACID_PERMEASE_1"/>
    <property type="match status" value="1"/>
</dbReference>
<evidence type="ECO:0000256" key="1">
    <source>
        <dbReference type="ARBA" id="ARBA00004651"/>
    </source>
</evidence>
<keyword evidence="7 9" id="KW-0472">Membrane</keyword>
<name>A0ABM6TIZ2_9CAUL</name>
<evidence type="ECO:0000256" key="9">
    <source>
        <dbReference type="SAM" id="Phobius"/>
    </source>
</evidence>
<evidence type="ECO:0000256" key="4">
    <source>
        <dbReference type="ARBA" id="ARBA00022692"/>
    </source>
</evidence>
<dbReference type="Proteomes" id="UP000240527">
    <property type="component" value="Chromosome"/>
</dbReference>
<dbReference type="InterPro" id="IPR004840">
    <property type="entry name" value="Amino_acid_permease_CS"/>
</dbReference>